<name>A0AAV5V5N1_9BILA</name>
<dbReference type="GO" id="GO:0032040">
    <property type="term" value="C:small-subunit processome"/>
    <property type="evidence" value="ECO:0007669"/>
    <property type="project" value="TreeGrafter"/>
</dbReference>
<protein>
    <recommendedName>
        <fullName evidence="8">HEAT repeat-containing protein 1</fullName>
    </recommendedName>
</protein>
<evidence type="ECO:0000256" key="1">
    <source>
        <dbReference type="ARBA" id="ARBA00004604"/>
    </source>
</evidence>
<feature type="domain" description="BP28 C-terminal" evidence="10">
    <location>
        <begin position="1322"/>
        <end position="1489"/>
    </location>
</feature>
<keyword evidence="6 8" id="KW-0687">Ribonucleoprotein</keyword>
<dbReference type="InterPro" id="IPR040191">
    <property type="entry name" value="UTP10"/>
</dbReference>
<dbReference type="SUPFAM" id="SSF48371">
    <property type="entry name" value="ARM repeat"/>
    <property type="match status" value="1"/>
</dbReference>
<dbReference type="Proteomes" id="UP001432322">
    <property type="component" value="Unassembled WGS sequence"/>
</dbReference>
<feature type="repeat" description="HEAT" evidence="7">
    <location>
        <begin position="1574"/>
        <end position="1610"/>
    </location>
</feature>
<dbReference type="InterPro" id="IPR056473">
    <property type="entry name" value="HEAT_Utp10/HEAT1"/>
</dbReference>
<evidence type="ECO:0000259" key="10">
    <source>
        <dbReference type="SMART" id="SM01036"/>
    </source>
</evidence>
<evidence type="ECO:0000256" key="6">
    <source>
        <dbReference type="ARBA" id="ARBA00023274"/>
    </source>
</evidence>
<feature type="compositionally biased region" description="Low complexity" evidence="9">
    <location>
        <begin position="1171"/>
        <end position="1189"/>
    </location>
</feature>
<dbReference type="InterPro" id="IPR011989">
    <property type="entry name" value="ARM-like"/>
</dbReference>
<dbReference type="GO" id="GO:0045943">
    <property type="term" value="P:positive regulation of transcription by RNA polymerase I"/>
    <property type="evidence" value="ECO:0007669"/>
    <property type="project" value="TreeGrafter"/>
</dbReference>
<evidence type="ECO:0000256" key="8">
    <source>
        <dbReference type="RuleBase" id="RU367065"/>
    </source>
</evidence>
<evidence type="ECO:0000256" key="7">
    <source>
        <dbReference type="PROSITE-ProRule" id="PRU00103"/>
    </source>
</evidence>
<dbReference type="SMART" id="SM01036">
    <property type="entry name" value="BP28CT"/>
    <property type="match status" value="1"/>
</dbReference>
<dbReference type="Pfam" id="PF12397">
    <property type="entry name" value="U3snoRNP10"/>
    <property type="match status" value="1"/>
</dbReference>
<evidence type="ECO:0000256" key="4">
    <source>
        <dbReference type="ARBA" id="ARBA00022552"/>
    </source>
</evidence>
<dbReference type="PROSITE" id="PS50077">
    <property type="entry name" value="HEAT_REPEAT"/>
    <property type="match status" value="1"/>
</dbReference>
<evidence type="ECO:0000313" key="12">
    <source>
        <dbReference type="Proteomes" id="UP001432322"/>
    </source>
</evidence>
<dbReference type="InterPro" id="IPR016024">
    <property type="entry name" value="ARM-type_fold"/>
</dbReference>
<comment type="subcellular location">
    <subcellularLocation>
        <location evidence="1 8">Nucleus</location>
        <location evidence="1 8">Nucleolus</location>
    </subcellularLocation>
</comment>
<dbReference type="Pfam" id="PF23243">
    <property type="entry name" value="HEAT_HEATR1"/>
    <property type="match status" value="1"/>
</dbReference>
<evidence type="ECO:0000256" key="9">
    <source>
        <dbReference type="SAM" id="MobiDB-lite"/>
    </source>
</evidence>
<evidence type="ECO:0000256" key="3">
    <source>
        <dbReference type="ARBA" id="ARBA00022517"/>
    </source>
</evidence>
<dbReference type="Gene3D" id="1.25.10.10">
    <property type="entry name" value="Leucine-rich Repeat Variant"/>
    <property type="match status" value="1"/>
</dbReference>
<comment type="similarity">
    <text evidence="2 8">Belongs to the HEATR1/UTP10 family.</text>
</comment>
<proteinExistence type="inferred from homology"/>
<dbReference type="EMBL" id="BTSY01000002">
    <property type="protein sequence ID" value="GMT14666.1"/>
    <property type="molecule type" value="Genomic_DNA"/>
</dbReference>
<dbReference type="Pfam" id="PF08146">
    <property type="entry name" value="BP28CT"/>
    <property type="match status" value="1"/>
</dbReference>
<sequence length="1613" mass="180051">TSLSRQLEALATAASQQLGVEAQHPSLLFERKEAAGLDRETVHKIGCTGFGQLKKLDNAFSQDEKLFDETSMEIQRLLLTAEDASELNLRIEKFLVRLAPYLQHFAAQQALEWLIYKYHIHSYNAEFLIVNFLPFHESNIYGRLLGTLAFKFAKSKEWCFMTEYAKKRLHIPFHTLVKQALSGSHVLLSQVISHLERCVELVGELYVEEKCPILFAFLAKLLLETLSPKNPIDDALLSKVIPVIANGIRSKLRSLRYASLMVVCQLSLSTKLTEKTLSAILKLLMMKVRPDTLTESISTIVVVTQQQKVESFSVKATCKLLRRDDLSSIISTIVDLGRKSDLTLFYSALWATLLEMARDPELVSYEKESALLFVGTLNEINGVQASILISLILNHISEGVKLPEQMVEEVHPLVARFSDEFETIRSEWKIKDGNALDSLISQCNLDTLLMVEGTSAKKTDGGESGQKKEIEILERIIYPNTRELARAAEESMISDGKKKRLDGDAVKKCIKWIEKENWEKLSWALDEMSGETKFIEGKLEEDLEDLFVELMRVSVQRPKGVAIDRCRDVMSMMSLNPNLAVEVLTRQEGEGSAAKKKKSVVPSAGPSISKYFANETEEMWNRRLILGLQVLSLTPKLDASPQLLSILFSFIAASTSEESTENANVIHSILQATVTLLLRLLHKPRSYRIIPSDLRMDVVVSTMRTTLSHHLLRDSLRLLTAAVRIAPSSVVSHVLSIFTFMGSGLLKKDNELTLSIMEDTLNALFHAVVTEGKKDEISARLVSVCKIFAASINDIPAHRRTRASHSISRAVGSSLTPIVLETFVEGFCAKWQKATGDAAKSFSRGEQEAYEEMASELVSAFPPVDQLAILLEILVYIIRLGGDAQKKSESQSSLDRSIFDRSLHSLPRLRHYRFLLLGVVVRVLCKRNIIDELASLSDVSLARDLLPLAHRLLSSSVDLDDFSSSESTKAEQMEGVDAQHAIRYWMAFGSRSEMVADKLRHLLPGSVAAQLIISILKDEKTDAKLREKALQLANVKLMSDGGFSKDPEENDNHLNGLANTMNAWIVPARSADKIVLCQNAAFSLKLIAKNIRPTSDSTVLASTMEACTNTLKEWNTLDEALVGNTLLLAGELIRCHNMRSTLMSAPPLMEISCAILAEILATRKAEDGYKSTPASPASSSHSSQTAPTPNRRARIRQQSLCGRRLGGDTMLICALTCTQRLLDHLGRFVSSSLSTLLPLLARLAPRFGLVGGKELEAVEKVKDGKGSIEFRLQLIRKALLALDLRLVLSHAMNAAKELKSEQKPLSWLLSLLSSSFPLADRTWLAKQTETLLESLFRPLLQIRGTERRVEMLESIVSSESEVAECLNAFAGMLSEMELRPLMSSLVDWGAEGLEEDASLPQRLRLVSLFHLANRFYTCFNTLALVYFGRLFEMSAKTLVAVNYTKASSPLYSLRKNEVDPSEVHFLIVQILLFIQNCAKQIRFFSSDRWKMVATPVIDELENSKVEGHESRCLSLADTLYPALECHSDSLGDTLQALLEKVREGKAKLRYRCLLVLERLAGRIGEGLAPHLPLLMPYLSELMEDDNRAVEEQTERVVRVLQKKFGEDISEGFV</sequence>
<evidence type="ECO:0000256" key="2">
    <source>
        <dbReference type="ARBA" id="ARBA00010559"/>
    </source>
</evidence>
<evidence type="ECO:0000313" key="11">
    <source>
        <dbReference type="EMBL" id="GMT14666.1"/>
    </source>
</evidence>
<accession>A0AAV5V5N1</accession>
<dbReference type="InterPro" id="IPR021133">
    <property type="entry name" value="HEAT_type_2"/>
</dbReference>
<keyword evidence="4 8" id="KW-0698">rRNA processing</keyword>
<evidence type="ECO:0000256" key="5">
    <source>
        <dbReference type="ARBA" id="ARBA00023242"/>
    </source>
</evidence>
<dbReference type="GO" id="GO:0000462">
    <property type="term" value="P:maturation of SSU-rRNA from tricistronic rRNA transcript (SSU-rRNA, 5.8S rRNA, LSU-rRNA)"/>
    <property type="evidence" value="ECO:0007669"/>
    <property type="project" value="TreeGrafter"/>
</dbReference>
<dbReference type="GO" id="GO:0030686">
    <property type="term" value="C:90S preribosome"/>
    <property type="evidence" value="ECO:0007669"/>
    <property type="project" value="TreeGrafter"/>
</dbReference>
<dbReference type="InterPro" id="IPR012954">
    <property type="entry name" value="BP28_C_dom"/>
</dbReference>
<gene>
    <name evidence="11" type="ORF">PFISCL1PPCAC_5963</name>
</gene>
<dbReference type="PANTHER" id="PTHR13457:SF1">
    <property type="entry name" value="HEAT REPEAT-CONTAINING PROTEIN 1"/>
    <property type="match status" value="1"/>
</dbReference>
<comment type="caution">
    <text evidence="11">The sequence shown here is derived from an EMBL/GenBank/DDBJ whole genome shotgun (WGS) entry which is preliminary data.</text>
</comment>
<dbReference type="InterPro" id="IPR022125">
    <property type="entry name" value="U3snoRNP10_N"/>
</dbReference>
<dbReference type="GO" id="GO:0034455">
    <property type="term" value="C:t-UTP complex"/>
    <property type="evidence" value="ECO:0007669"/>
    <property type="project" value="TreeGrafter"/>
</dbReference>
<keyword evidence="5 8" id="KW-0539">Nucleus</keyword>
<feature type="region of interest" description="Disordered" evidence="9">
    <location>
        <begin position="1168"/>
        <end position="1193"/>
    </location>
</feature>
<keyword evidence="3 8" id="KW-0690">Ribosome biogenesis</keyword>
<comment type="function">
    <text evidence="8">Involved in nucleolar processing of pre-18S ribosomal RNA.</text>
</comment>
<organism evidence="11 12">
    <name type="scientific">Pristionchus fissidentatus</name>
    <dbReference type="NCBI Taxonomy" id="1538716"/>
    <lineage>
        <taxon>Eukaryota</taxon>
        <taxon>Metazoa</taxon>
        <taxon>Ecdysozoa</taxon>
        <taxon>Nematoda</taxon>
        <taxon>Chromadorea</taxon>
        <taxon>Rhabditida</taxon>
        <taxon>Rhabditina</taxon>
        <taxon>Diplogasteromorpha</taxon>
        <taxon>Diplogasteroidea</taxon>
        <taxon>Neodiplogasteridae</taxon>
        <taxon>Pristionchus</taxon>
    </lineage>
</organism>
<reference evidence="11" key="1">
    <citation type="submission" date="2023-10" db="EMBL/GenBank/DDBJ databases">
        <title>Genome assembly of Pristionchus species.</title>
        <authorList>
            <person name="Yoshida K."/>
            <person name="Sommer R.J."/>
        </authorList>
    </citation>
    <scope>NUCLEOTIDE SEQUENCE</scope>
    <source>
        <strain evidence="11">RS5133</strain>
    </source>
</reference>
<dbReference type="PANTHER" id="PTHR13457">
    <property type="entry name" value="BAP28"/>
    <property type="match status" value="1"/>
</dbReference>
<dbReference type="GO" id="GO:0030515">
    <property type="term" value="F:snoRNA binding"/>
    <property type="evidence" value="ECO:0007669"/>
    <property type="project" value="TreeGrafter"/>
</dbReference>
<keyword evidence="12" id="KW-1185">Reference proteome</keyword>
<feature type="non-terminal residue" evidence="11">
    <location>
        <position position="1"/>
    </location>
</feature>